<comment type="caution">
    <text evidence="1">The sequence shown here is derived from an EMBL/GenBank/DDBJ whole genome shotgun (WGS) entry which is preliminary data.</text>
</comment>
<sequence>MLNTTFPSALKQYAKLEGRIVLPHGVTDRSTRKVPAVGFISNPWTTDVSSDLAEHFASRGVASFGYNTESLYQPPFR</sequence>
<name>A0A507F3X1_9FUNG</name>
<reference evidence="1 2" key="1">
    <citation type="journal article" date="2019" name="Sci. Rep.">
        <title>Comparative genomics of chytrid fungi reveal insights into the obligate biotrophic and pathogenic lifestyle of Synchytrium endobioticum.</title>
        <authorList>
            <person name="van de Vossenberg B.T.L.H."/>
            <person name="Warris S."/>
            <person name="Nguyen H.D.T."/>
            <person name="van Gent-Pelzer M.P.E."/>
            <person name="Joly D.L."/>
            <person name="van de Geest H.C."/>
            <person name="Bonants P.J.M."/>
            <person name="Smith D.S."/>
            <person name="Levesque C.A."/>
            <person name="van der Lee T.A.J."/>
        </authorList>
    </citation>
    <scope>NUCLEOTIDE SEQUENCE [LARGE SCALE GENOMIC DNA]</scope>
    <source>
        <strain evidence="1 2">CBS 675.73</strain>
    </source>
</reference>
<proteinExistence type="predicted"/>
<keyword evidence="2" id="KW-1185">Reference proteome</keyword>
<dbReference type="Proteomes" id="UP000320333">
    <property type="component" value="Unassembled WGS sequence"/>
</dbReference>
<evidence type="ECO:0000313" key="1">
    <source>
        <dbReference type="EMBL" id="TPX70989.1"/>
    </source>
</evidence>
<dbReference type="OrthoDB" id="10249433at2759"/>
<accession>A0A507F3X1</accession>
<gene>
    <name evidence="1" type="ORF">CcCBS67573_g06359</name>
</gene>
<dbReference type="AlphaFoldDB" id="A0A507F3X1"/>
<evidence type="ECO:0000313" key="2">
    <source>
        <dbReference type="Proteomes" id="UP000320333"/>
    </source>
</evidence>
<protein>
    <submittedName>
        <fullName evidence="1">Uncharacterized protein</fullName>
    </submittedName>
</protein>
<dbReference type="EMBL" id="QEAP01000267">
    <property type="protein sequence ID" value="TPX70989.1"/>
    <property type="molecule type" value="Genomic_DNA"/>
</dbReference>
<organism evidence="1 2">
    <name type="scientific">Chytriomyces confervae</name>
    <dbReference type="NCBI Taxonomy" id="246404"/>
    <lineage>
        <taxon>Eukaryota</taxon>
        <taxon>Fungi</taxon>
        <taxon>Fungi incertae sedis</taxon>
        <taxon>Chytridiomycota</taxon>
        <taxon>Chytridiomycota incertae sedis</taxon>
        <taxon>Chytridiomycetes</taxon>
        <taxon>Chytridiales</taxon>
        <taxon>Chytriomycetaceae</taxon>
        <taxon>Chytriomyces</taxon>
    </lineage>
</organism>